<reference evidence="2 3" key="1">
    <citation type="submission" date="2017-04" db="EMBL/GenBank/DDBJ databases">
        <title>Bacillus krulwichiae AM31D Genome sequencing and assembly.</title>
        <authorList>
            <person name="Krulwich T.A."/>
            <person name="Anastor L."/>
            <person name="Ehrlich R."/>
            <person name="Ehrlich G.D."/>
            <person name="Janto B."/>
        </authorList>
    </citation>
    <scope>NUCLEOTIDE SEQUENCE [LARGE SCALE GENOMIC DNA]</scope>
    <source>
        <strain evidence="2 3">AM31D</strain>
    </source>
</reference>
<sequence>MGFLTEWLTNIILLILLATILELMLPNSNMQRYVKMVVGLLLLVVMLQPLLTIFKEDVDEWLFSLSRETEQTEQSINNQINLQKREIELGQRAYHLEQVAVQLKRQVTEALEKDHKVQITDVSVDIVEEKLERFEQLSEEQIIDAVHAIHVQVQNAPEVTEEVEGSREVSPIQTVNIDTTLPVMNEKLDETNKDLEPVQQFLSENWYIPKEKILLVWEGGERAE</sequence>
<gene>
    <name evidence="2" type="ORF">BkAM31D_16925</name>
</gene>
<keyword evidence="1" id="KW-0472">Membrane</keyword>
<evidence type="ECO:0000313" key="2">
    <source>
        <dbReference type="EMBL" id="ARK31402.1"/>
    </source>
</evidence>
<keyword evidence="1" id="KW-1133">Transmembrane helix</keyword>
<dbReference type="KEGG" id="bkw:BkAM31D_16925"/>
<dbReference type="STRING" id="199441.BkAM31D_16925"/>
<name>A0A1X9ML01_9BACI</name>
<evidence type="ECO:0000256" key="1">
    <source>
        <dbReference type="SAM" id="Phobius"/>
    </source>
</evidence>
<feature type="transmembrane region" description="Helical" evidence="1">
    <location>
        <begin position="6"/>
        <end position="25"/>
    </location>
</feature>
<keyword evidence="1" id="KW-0812">Transmembrane</keyword>
<dbReference type="EMBL" id="CP020814">
    <property type="protein sequence ID" value="ARK31402.1"/>
    <property type="molecule type" value="Genomic_DNA"/>
</dbReference>
<organism evidence="2 3">
    <name type="scientific">Halalkalibacter krulwichiae</name>
    <dbReference type="NCBI Taxonomy" id="199441"/>
    <lineage>
        <taxon>Bacteria</taxon>
        <taxon>Bacillati</taxon>
        <taxon>Bacillota</taxon>
        <taxon>Bacilli</taxon>
        <taxon>Bacillales</taxon>
        <taxon>Bacillaceae</taxon>
        <taxon>Halalkalibacter</taxon>
    </lineage>
</organism>
<accession>A0A1X9ML01</accession>
<dbReference type="InterPro" id="IPR014245">
    <property type="entry name" value="Spore_III_AF"/>
</dbReference>
<dbReference type="Pfam" id="PF09581">
    <property type="entry name" value="Spore_III_AF"/>
    <property type="match status" value="1"/>
</dbReference>
<evidence type="ECO:0000313" key="3">
    <source>
        <dbReference type="Proteomes" id="UP000193006"/>
    </source>
</evidence>
<dbReference type="Proteomes" id="UP000193006">
    <property type="component" value="Chromosome"/>
</dbReference>
<feature type="transmembrane region" description="Helical" evidence="1">
    <location>
        <begin position="37"/>
        <end position="54"/>
    </location>
</feature>
<dbReference type="NCBIfam" id="TIGR02896">
    <property type="entry name" value="spore_III_AF"/>
    <property type="match status" value="1"/>
</dbReference>
<proteinExistence type="predicted"/>
<protein>
    <submittedName>
        <fullName evidence="2">Stage III sporulation protein AF (Spore_III_AF)</fullName>
    </submittedName>
</protein>
<keyword evidence="3" id="KW-1185">Reference proteome</keyword>
<dbReference type="AlphaFoldDB" id="A0A1X9ML01"/>
<dbReference type="RefSeq" id="WP_066159089.1">
    <property type="nucleotide sequence ID" value="NZ_CP020814.1"/>
</dbReference>